<evidence type="ECO:0000259" key="1">
    <source>
        <dbReference type="Pfam" id="PF13452"/>
    </source>
</evidence>
<dbReference type="Gene3D" id="3.10.129.10">
    <property type="entry name" value="Hotdog Thioesterase"/>
    <property type="match status" value="1"/>
</dbReference>
<accession>A0ABS2N833</accession>
<name>A0ABS2N833_9BACI</name>
<dbReference type="EMBL" id="JAFBDZ010000001">
    <property type="protein sequence ID" value="MBM7584022.1"/>
    <property type="molecule type" value="Genomic_DNA"/>
</dbReference>
<dbReference type="InterPro" id="IPR039569">
    <property type="entry name" value="FAS1-like_DH_region"/>
</dbReference>
<protein>
    <submittedName>
        <fullName evidence="2">Acyl dehydratase</fullName>
    </submittedName>
</protein>
<keyword evidence="3" id="KW-1185">Reference proteome</keyword>
<dbReference type="Pfam" id="PF13452">
    <property type="entry name" value="FAS1_DH_region"/>
    <property type="match status" value="1"/>
</dbReference>
<dbReference type="InterPro" id="IPR029069">
    <property type="entry name" value="HotDog_dom_sf"/>
</dbReference>
<reference evidence="2 3" key="1">
    <citation type="submission" date="2021-01" db="EMBL/GenBank/DDBJ databases">
        <title>Genomic Encyclopedia of Type Strains, Phase IV (KMG-IV): sequencing the most valuable type-strain genomes for metagenomic binning, comparative biology and taxonomic classification.</title>
        <authorList>
            <person name="Goeker M."/>
        </authorList>
    </citation>
    <scope>NUCLEOTIDE SEQUENCE [LARGE SCALE GENOMIC DNA]</scope>
    <source>
        <strain evidence="2 3">DSM 24834</strain>
    </source>
</reference>
<dbReference type="SUPFAM" id="SSF54637">
    <property type="entry name" value="Thioesterase/thiol ester dehydrase-isomerase"/>
    <property type="match status" value="1"/>
</dbReference>
<evidence type="ECO:0000313" key="3">
    <source>
        <dbReference type="Proteomes" id="UP001646157"/>
    </source>
</evidence>
<comment type="caution">
    <text evidence="2">The sequence shown here is derived from an EMBL/GenBank/DDBJ whole genome shotgun (WGS) entry which is preliminary data.</text>
</comment>
<dbReference type="RefSeq" id="WP_205168219.1">
    <property type="nucleotide sequence ID" value="NZ_JAFBDZ010000001.1"/>
</dbReference>
<dbReference type="PIRSF" id="PIRSF018072">
    <property type="entry name" value="UCP018072"/>
    <property type="match status" value="1"/>
</dbReference>
<proteinExistence type="predicted"/>
<feature type="domain" description="FAS1-like dehydratase" evidence="1">
    <location>
        <begin position="5"/>
        <end position="132"/>
    </location>
</feature>
<gene>
    <name evidence="2" type="ORF">JOC86_000559</name>
</gene>
<evidence type="ECO:0000313" key="2">
    <source>
        <dbReference type="EMBL" id="MBM7584022.1"/>
    </source>
</evidence>
<sequence>MFTNWIGLCSVKVKNVIERYTVRQFAESIGDSHPIFIDEETGRKSIYKQNIAPPTFPRLFDYGMIEGMDLPNNGLIHGEQIYHYERPLLVGEIIYCYQEVKDYYEKTGRHGVMGFLIIQRYGETEGGHLIFTAKQVVILNETVRKEVKKDEKSHRTE</sequence>
<organism evidence="2 3">
    <name type="scientific">Rossellomorea pakistanensis</name>
    <dbReference type="NCBI Taxonomy" id="992288"/>
    <lineage>
        <taxon>Bacteria</taxon>
        <taxon>Bacillati</taxon>
        <taxon>Bacillota</taxon>
        <taxon>Bacilli</taxon>
        <taxon>Bacillales</taxon>
        <taxon>Bacillaceae</taxon>
        <taxon>Rossellomorea</taxon>
    </lineage>
</organism>
<dbReference type="Proteomes" id="UP001646157">
    <property type="component" value="Unassembled WGS sequence"/>
</dbReference>
<dbReference type="InterPro" id="IPR016709">
    <property type="entry name" value="HadA-like"/>
</dbReference>
<dbReference type="CDD" id="cd03441">
    <property type="entry name" value="R_hydratase_like"/>
    <property type="match status" value="1"/>
</dbReference>